<comment type="caution">
    <text evidence="3">The sequence shown here is derived from an EMBL/GenBank/DDBJ whole genome shotgun (WGS) entry which is preliminary data.</text>
</comment>
<dbReference type="EMBL" id="BSEH01000103">
    <property type="protein sequence ID" value="GLJ57329.1"/>
    <property type="molecule type" value="Genomic_DNA"/>
</dbReference>
<evidence type="ECO:0000313" key="5">
    <source>
        <dbReference type="Proteomes" id="UP001234787"/>
    </source>
</evidence>
<keyword evidence="1" id="KW-0732">Signal</keyword>
<feature type="chain" id="PRO_5044167942" description="Transmembrane protein" evidence="1">
    <location>
        <begin position="27"/>
        <end position="66"/>
    </location>
</feature>
<dbReference type="EMBL" id="BSEH01000515">
    <property type="protein sequence ID" value="GLJ58746.1"/>
    <property type="molecule type" value="Genomic_DNA"/>
</dbReference>
<sequence length="66" mass="7074">MSRSMLLKVMALLLVLNVVFSLAVSARPILNKIVNTNAGIDNLLEIVEMLASCPNCEGNIPDPSCC</sequence>
<evidence type="ECO:0000313" key="4">
    <source>
        <dbReference type="EMBL" id="GLJ58748.1"/>
    </source>
</evidence>
<evidence type="ECO:0008006" key="6">
    <source>
        <dbReference type="Google" id="ProtNLM"/>
    </source>
</evidence>
<feature type="signal peptide" evidence="1">
    <location>
        <begin position="1"/>
        <end position="26"/>
    </location>
</feature>
<dbReference type="Proteomes" id="UP001234787">
    <property type="component" value="Unassembled WGS sequence"/>
</dbReference>
<accession>A0AAD3NS92</accession>
<dbReference type="EMBL" id="BSEH01000515">
    <property type="protein sequence ID" value="GLJ58748.1"/>
    <property type="molecule type" value="Genomic_DNA"/>
</dbReference>
<evidence type="ECO:0000256" key="1">
    <source>
        <dbReference type="SAM" id="SignalP"/>
    </source>
</evidence>
<name>A0AAD3NS92_CRYJA</name>
<dbReference type="AlphaFoldDB" id="A0AAD3NS92"/>
<keyword evidence="5" id="KW-1185">Reference proteome</keyword>
<reference evidence="3" key="1">
    <citation type="submission" date="2022-12" db="EMBL/GenBank/DDBJ databases">
        <title>Chromosome-Level Genome Assembly of Japanese Cedar (Cryptomeriajaponica D. Don).</title>
        <authorList>
            <person name="Fujino T."/>
            <person name="Yamaguchi K."/>
            <person name="Yokoyama T."/>
            <person name="Hamanaka T."/>
            <person name="Harazono Y."/>
            <person name="Kamada H."/>
            <person name="Kobayashi W."/>
            <person name="Ujino-Ihara T."/>
            <person name="Uchiyama K."/>
            <person name="Matsumoto A."/>
            <person name="Izuno A."/>
            <person name="Tsumura Y."/>
            <person name="Toyoda A."/>
            <person name="Shigenobu S."/>
            <person name="Moriguchi Y."/>
            <person name="Ueno S."/>
            <person name="Kasahara M."/>
        </authorList>
    </citation>
    <scope>NUCLEOTIDE SEQUENCE</scope>
</reference>
<gene>
    <name evidence="2" type="ORF">SUGI_1315230</name>
    <name evidence="3" type="ORF">SUGI_1473600</name>
    <name evidence="4" type="ORF">SUGI_1473720</name>
</gene>
<evidence type="ECO:0000313" key="3">
    <source>
        <dbReference type="EMBL" id="GLJ58746.1"/>
    </source>
</evidence>
<organism evidence="3 5">
    <name type="scientific">Cryptomeria japonica</name>
    <name type="common">Japanese cedar</name>
    <name type="synonym">Cupressus japonica</name>
    <dbReference type="NCBI Taxonomy" id="3369"/>
    <lineage>
        <taxon>Eukaryota</taxon>
        <taxon>Viridiplantae</taxon>
        <taxon>Streptophyta</taxon>
        <taxon>Embryophyta</taxon>
        <taxon>Tracheophyta</taxon>
        <taxon>Spermatophyta</taxon>
        <taxon>Pinopsida</taxon>
        <taxon>Pinidae</taxon>
        <taxon>Conifers II</taxon>
        <taxon>Cupressales</taxon>
        <taxon>Cupressaceae</taxon>
        <taxon>Cryptomeria</taxon>
    </lineage>
</organism>
<evidence type="ECO:0000313" key="2">
    <source>
        <dbReference type="EMBL" id="GLJ57329.1"/>
    </source>
</evidence>
<protein>
    <recommendedName>
        <fullName evidence="6">Transmembrane protein</fullName>
    </recommendedName>
</protein>
<proteinExistence type="predicted"/>